<keyword evidence="4" id="KW-1185">Reference proteome</keyword>
<dbReference type="Gene3D" id="1.10.260.40">
    <property type="entry name" value="lambda repressor-like DNA-binding domains"/>
    <property type="match status" value="1"/>
</dbReference>
<evidence type="ECO:0000259" key="2">
    <source>
        <dbReference type="PROSITE" id="PS50943"/>
    </source>
</evidence>
<feature type="region of interest" description="Disordered" evidence="1">
    <location>
        <begin position="1"/>
        <end position="25"/>
    </location>
</feature>
<evidence type="ECO:0000313" key="4">
    <source>
        <dbReference type="Proteomes" id="UP000617734"/>
    </source>
</evidence>
<accession>A0A919FC09</accession>
<sequence>MFMNTTDRDRAHGHTAHPGDVGRRVAHRREQLGLTREQVAVRARMDVSYLEYLESQPAAVDLETITALAGALGTSVRHLLGGGLDSPPGQATPALRPVVEELQPWECWAKMGPGGVGRVALSTPDGPEVLPVNYRVLDGTVLYRTAPQSGAAAAVGKQVAFEVDQLDEAFGVGWSVLVTGPAHQVTEADAIEWFGKHADPQPWVGGRRDIWVRIRPGKITGRVIRTAGTTPSDDTS</sequence>
<dbReference type="SMART" id="SM00530">
    <property type="entry name" value="HTH_XRE"/>
    <property type="match status" value="1"/>
</dbReference>
<dbReference type="InterPro" id="IPR001387">
    <property type="entry name" value="Cro/C1-type_HTH"/>
</dbReference>
<reference evidence="3" key="2">
    <citation type="submission" date="2020-09" db="EMBL/GenBank/DDBJ databases">
        <authorList>
            <person name="Sun Q."/>
            <person name="Ohkuma M."/>
        </authorList>
    </citation>
    <scope>NUCLEOTIDE SEQUENCE</scope>
    <source>
        <strain evidence="3">JCM 4646</strain>
    </source>
</reference>
<dbReference type="AlphaFoldDB" id="A0A919FC09"/>
<dbReference type="SUPFAM" id="SSF50475">
    <property type="entry name" value="FMN-binding split barrel"/>
    <property type="match status" value="1"/>
</dbReference>
<dbReference type="RefSeq" id="WP_190208904.1">
    <property type="nucleotide sequence ID" value="NZ_BNBO01000001.1"/>
</dbReference>
<comment type="caution">
    <text evidence="3">The sequence shown here is derived from an EMBL/GenBank/DDBJ whole genome shotgun (WGS) entry which is preliminary data.</text>
</comment>
<dbReference type="EMBL" id="BNBO01000001">
    <property type="protein sequence ID" value="GHH59689.1"/>
    <property type="molecule type" value="Genomic_DNA"/>
</dbReference>
<dbReference type="InterPro" id="IPR010982">
    <property type="entry name" value="Lambda_DNA-bd_dom_sf"/>
</dbReference>
<feature type="compositionally biased region" description="Basic and acidic residues" evidence="1">
    <location>
        <begin position="1"/>
        <end position="12"/>
    </location>
</feature>
<dbReference type="InterPro" id="IPR012349">
    <property type="entry name" value="Split_barrel_FMN-bd"/>
</dbReference>
<dbReference type="InterPro" id="IPR024747">
    <property type="entry name" value="Pyridox_Oxase-rel"/>
</dbReference>
<organism evidence="3 4">
    <name type="scientific">Kitasatospora indigofera</name>
    <dbReference type="NCBI Taxonomy" id="67307"/>
    <lineage>
        <taxon>Bacteria</taxon>
        <taxon>Bacillati</taxon>
        <taxon>Actinomycetota</taxon>
        <taxon>Actinomycetes</taxon>
        <taxon>Kitasatosporales</taxon>
        <taxon>Streptomycetaceae</taxon>
        <taxon>Kitasatospora</taxon>
    </lineage>
</organism>
<proteinExistence type="predicted"/>
<evidence type="ECO:0000313" key="3">
    <source>
        <dbReference type="EMBL" id="GHH59689.1"/>
    </source>
</evidence>
<dbReference type="GeneID" id="95350876"/>
<gene>
    <name evidence="3" type="ORF">GCM10018781_03350</name>
</gene>
<dbReference type="PROSITE" id="PS50943">
    <property type="entry name" value="HTH_CROC1"/>
    <property type="match status" value="1"/>
</dbReference>
<protein>
    <recommendedName>
        <fullName evidence="2">HTH cro/C1-type domain-containing protein</fullName>
    </recommendedName>
</protein>
<dbReference type="Proteomes" id="UP000617734">
    <property type="component" value="Unassembled WGS sequence"/>
</dbReference>
<dbReference type="Gene3D" id="2.30.110.10">
    <property type="entry name" value="Electron Transport, Fmn-binding Protein, Chain A"/>
    <property type="match status" value="1"/>
</dbReference>
<reference evidence="3" key="1">
    <citation type="journal article" date="2014" name="Int. J. Syst. Evol. Microbiol.">
        <title>Complete genome sequence of Corynebacterium casei LMG S-19264T (=DSM 44701T), isolated from a smear-ripened cheese.</title>
        <authorList>
            <consortium name="US DOE Joint Genome Institute (JGI-PGF)"/>
            <person name="Walter F."/>
            <person name="Albersmeier A."/>
            <person name="Kalinowski J."/>
            <person name="Ruckert C."/>
        </authorList>
    </citation>
    <scope>NUCLEOTIDE SEQUENCE</scope>
    <source>
        <strain evidence="3">JCM 4646</strain>
    </source>
</reference>
<dbReference type="Pfam" id="PF12900">
    <property type="entry name" value="Pyridox_ox_2"/>
    <property type="match status" value="1"/>
</dbReference>
<dbReference type="GO" id="GO:0003677">
    <property type="term" value="F:DNA binding"/>
    <property type="evidence" value="ECO:0007669"/>
    <property type="project" value="InterPro"/>
</dbReference>
<feature type="domain" description="HTH cro/C1-type" evidence="2">
    <location>
        <begin position="25"/>
        <end position="79"/>
    </location>
</feature>
<name>A0A919FC09_9ACTN</name>
<dbReference type="Pfam" id="PF01381">
    <property type="entry name" value="HTH_3"/>
    <property type="match status" value="1"/>
</dbReference>
<evidence type="ECO:0000256" key="1">
    <source>
        <dbReference type="SAM" id="MobiDB-lite"/>
    </source>
</evidence>
<dbReference type="CDD" id="cd00093">
    <property type="entry name" value="HTH_XRE"/>
    <property type="match status" value="1"/>
</dbReference>
<dbReference type="SUPFAM" id="SSF47413">
    <property type="entry name" value="lambda repressor-like DNA-binding domains"/>
    <property type="match status" value="1"/>
</dbReference>